<dbReference type="Proteomes" id="UP000281474">
    <property type="component" value="Unassembled WGS sequence"/>
</dbReference>
<dbReference type="AlphaFoldDB" id="A0A3L8Q2F5"/>
<reference evidence="1 2" key="1">
    <citation type="submission" date="2018-09" db="EMBL/GenBank/DDBJ databases">
        <title>Phylogeny of the Shewanellaceae, and recommendation for two new genera, Pseudoshewanella and Parashewanella.</title>
        <authorList>
            <person name="Wang G."/>
        </authorList>
    </citation>
    <scope>NUCLEOTIDE SEQUENCE [LARGE SCALE GENOMIC DNA]</scope>
    <source>
        <strain evidence="1 2">C51</strain>
    </source>
</reference>
<sequence>MPTKSIFNSVLLKELLDNDEFLNRHSELTALTIRKKLLTAQLLKNEALLNEIDAEIKLVESNRAFLQSIEILHGLGSCQKPEQGCNEMCCKAKSARPEHQTTLNNLLSVQVHHQIGPVPKQVLPSYQHSVCEVLDPWGLKQCKSSWLSV</sequence>
<evidence type="ECO:0000313" key="2">
    <source>
        <dbReference type="Proteomes" id="UP000281474"/>
    </source>
</evidence>
<keyword evidence="2" id="KW-1185">Reference proteome</keyword>
<evidence type="ECO:0000313" key="1">
    <source>
        <dbReference type="EMBL" id="RLV60983.1"/>
    </source>
</evidence>
<dbReference type="EMBL" id="QZEI01000009">
    <property type="protein sequence ID" value="RLV60983.1"/>
    <property type="molecule type" value="Genomic_DNA"/>
</dbReference>
<accession>A0A3L8Q2F5</accession>
<name>A0A3L8Q2F5_9GAMM</name>
<organism evidence="1 2">
    <name type="scientific">Parashewanella curva</name>
    <dbReference type="NCBI Taxonomy" id="2338552"/>
    <lineage>
        <taxon>Bacteria</taxon>
        <taxon>Pseudomonadati</taxon>
        <taxon>Pseudomonadota</taxon>
        <taxon>Gammaproteobacteria</taxon>
        <taxon>Alteromonadales</taxon>
        <taxon>Shewanellaceae</taxon>
        <taxon>Parashewanella</taxon>
    </lineage>
</organism>
<dbReference type="RefSeq" id="WP_121837671.1">
    <property type="nucleotide sequence ID" value="NZ_ML014758.1"/>
</dbReference>
<proteinExistence type="predicted"/>
<comment type="caution">
    <text evidence="1">The sequence shown here is derived from an EMBL/GenBank/DDBJ whole genome shotgun (WGS) entry which is preliminary data.</text>
</comment>
<gene>
    <name evidence="1" type="ORF">D5018_03840</name>
</gene>
<protein>
    <submittedName>
        <fullName evidence="1">Uncharacterized protein</fullName>
    </submittedName>
</protein>